<dbReference type="InterPro" id="IPR036890">
    <property type="entry name" value="HATPase_C_sf"/>
</dbReference>
<feature type="domain" description="Response regulatory" evidence="12">
    <location>
        <begin position="1055"/>
        <end position="1172"/>
    </location>
</feature>
<name>A0A9D9ER91_9BACT</name>
<dbReference type="Gene3D" id="2.130.10.10">
    <property type="entry name" value="YVTN repeat-like/Quinoprotein amine dehydrogenase"/>
    <property type="match status" value="2"/>
</dbReference>
<feature type="domain" description="Histidine kinase" evidence="11">
    <location>
        <begin position="807"/>
        <end position="1023"/>
    </location>
</feature>
<dbReference type="InterPro" id="IPR005467">
    <property type="entry name" value="His_kinase_dom"/>
</dbReference>
<dbReference type="InterPro" id="IPR003661">
    <property type="entry name" value="HisK_dim/P_dom"/>
</dbReference>
<evidence type="ECO:0000313" key="14">
    <source>
        <dbReference type="Proteomes" id="UP000823661"/>
    </source>
</evidence>
<dbReference type="InterPro" id="IPR003594">
    <property type="entry name" value="HATPase_dom"/>
</dbReference>
<dbReference type="SMART" id="SM00387">
    <property type="entry name" value="HATPase_c"/>
    <property type="match status" value="1"/>
</dbReference>
<dbReference type="PANTHER" id="PTHR43547">
    <property type="entry name" value="TWO-COMPONENT HISTIDINE KINASE"/>
    <property type="match status" value="1"/>
</dbReference>
<evidence type="ECO:0000259" key="11">
    <source>
        <dbReference type="PROSITE" id="PS50109"/>
    </source>
</evidence>
<keyword evidence="9" id="KW-0472">Membrane</keyword>
<evidence type="ECO:0000256" key="8">
    <source>
        <dbReference type="SAM" id="MobiDB-lite"/>
    </source>
</evidence>
<dbReference type="Pfam" id="PF00072">
    <property type="entry name" value="Response_reg"/>
    <property type="match status" value="1"/>
</dbReference>
<dbReference type="InterPro" id="IPR018062">
    <property type="entry name" value="HTH_AraC-typ_CS"/>
</dbReference>
<dbReference type="PROSITE" id="PS50110">
    <property type="entry name" value="RESPONSE_REGULATORY"/>
    <property type="match status" value="1"/>
</dbReference>
<dbReference type="Pfam" id="PF00512">
    <property type="entry name" value="HisKA"/>
    <property type="match status" value="1"/>
</dbReference>
<evidence type="ECO:0000256" key="6">
    <source>
        <dbReference type="ARBA" id="ARBA00023163"/>
    </source>
</evidence>
<evidence type="ECO:0000256" key="2">
    <source>
        <dbReference type="ARBA" id="ARBA00012438"/>
    </source>
</evidence>
<keyword evidence="4" id="KW-0805">Transcription regulation</keyword>
<gene>
    <name evidence="13" type="ORF">IAC06_07715</name>
</gene>
<dbReference type="InterPro" id="IPR001789">
    <property type="entry name" value="Sig_transdc_resp-reg_receiver"/>
</dbReference>
<evidence type="ECO:0000256" key="1">
    <source>
        <dbReference type="ARBA" id="ARBA00000085"/>
    </source>
</evidence>
<dbReference type="InterPro" id="IPR015943">
    <property type="entry name" value="WD40/YVTN_repeat-like_dom_sf"/>
</dbReference>
<dbReference type="SUPFAM" id="SSF63829">
    <property type="entry name" value="Calcium-dependent phosphotriesterase"/>
    <property type="match status" value="3"/>
</dbReference>
<accession>A0A9D9ER91</accession>
<keyword evidence="9" id="KW-1133">Transmembrane helix</keyword>
<feature type="domain" description="HTH araC/xylS-type" evidence="10">
    <location>
        <begin position="1204"/>
        <end position="1303"/>
    </location>
</feature>
<dbReference type="SUPFAM" id="SSF55874">
    <property type="entry name" value="ATPase domain of HSP90 chaperone/DNA topoisomerase II/histidine kinase"/>
    <property type="match status" value="1"/>
</dbReference>
<dbReference type="GO" id="GO:0003700">
    <property type="term" value="F:DNA-binding transcription factor activity"/>
    <property type="evidence" value="ECO:0007669"/>
    <property type="project" value="InterPro"/>
</dbReference>
<dbReference type="PROSITE" id="PS00041">
    <property type="entry name" value="HTH_ARAC_FAMILY_1"/>
    <property type="match status" value="1"/>
</dbReference>
<keyword evidence="5" id="KW-0238">DNA-binding</keyword>
<evidence type="ECO:0000256" key="9">
    <source>
        <dbReference type="SAM" id="Phobius"/>
    </source>
</evidence>
<evidence type="ECO:0000256" key="4">
    <source>
        <dbReference type="ARBA" id="ARBA00023015"/>
    </source>
</evidence>
<dbReference type="CDD" id="cd17574">
    <property type="entry name" value="REC_OmpR"/>
    <property type="match status" value="1"/>
</dbReference>
<evidence type="ECO:0000256" key="5">
    <source>
        <dbReference type="ARBA" id="ARBA00023125"/>
    </source>
</evidence>
<feature type="modified residue" description="4-aspartylphosphate" evidence="7">
    <location>
        <position position="1105"/>
    </location>
</feature>
<dbReference type="Gene3D" id="1.10.287.130">
    <property type="match status" value="1"/>
</dbReference>
<dbReference type="Pfam" id="PF07495">
    <property type="entry name" value="Y_Y_Y"/>
    <property type="match status" value="1"/>
</dbReference>
<dbReference type="SMART" id="SM00342">
    <property type="entry name" value="HTH_ARAC"/>
    <property type="match status" value="1"/>
</dbReference>
<dbReference type="EMBL" id="JADIMI010000073">
    <property type="protein sequence ID" value="MBO8452751.1"/>
    <property type="molecule type" value="Genomic_DNA"/>
</dbReference>
<dbReference type="Pfam" id="PF02518">
    <property type="entry name" value="HATPase_c"/>
    <property type="match status" value="1"/>
</dbReference>
<dbReference type="EC" id="2.7.13.3" evidence="2"/>
<dbReference type="GO" id="GO:0000155">
    <property type="term" value="F:phosphorelay sensor kinase activity"/>
    <property type="evidence" value="ECO:0007669"/>
    <property type="project" value="InterPro"/>
</dbReference>
<reference evidence="13" key="2">
    <citation type="journal article" date="2021" name="PeerJ">
        <title>Extensive microbial diversity within the chicken gut microbiome revealed by metagenomics and culture.</title>
        <authorList>
            <person name="Gilroy R."/>
            <person name="Ravi A."/>
            <person name="Getino M."/>
            <person name="Pursley I."/>
            <person name="Horton D.L."/>
            <person name="Alikhan N.F."/>
            <person name="Baker D."/>
            <person name="Gharbi K."/>
            <person name="Hall N."/>
            <person name="Watson M."/>
            <person name="Adriaenssens E.M."/>
            <person name="Foster-Nyarko E."/>
            <person name="Jarju S."/>
            <person name="Secka A."/>
            <person name="Antonio M."/>
            <person name="Oren A."/>
            <person name="Chaudhuri R.R."/>
            <person name="La Ragione R."/>
            <person name="Hildebrand F."/>
            <person name="Pallen M.J."/>
        </authorList>
    </citation>
    <scope>NUCLEOTIDE SEQUENCE</scope>
    <source>
        <strain evidence="13">B1-20833</strain>
    </source>
</reference>
<dbReference type="Proteomes" id="UP000823661">
    <property type="component" value="Unassembled WGS sequence"/>
</dbReference>
<dbReference type="Gene3D" id="2.60.40.10">
    <property type="entry name" value="Immunoglobulins"/>
    <property type="match status" value="1"/>
</dbReference>
<evidence type="ECO:0000259" key="10">
    <source>
        <dbReference type="PROSITE" id="PS01124"/>
    </source>
</evidence>
<dbReference type="InterPro" id="IPR009057">
    <property type="entry name" value="Homeodomain-like_sf"/>
</dbReference>
<organism evidence="13 14">
    <name type="scientific">Candidatus Cryptobacteroides intestinavium</name>
    <dbReference type="NCBI Taxonomy" id="2840766"/>
    <lineage>
        <taxon>Bacteria</taxon>
        <taxon>Pseudomonadati</taxon>
        <taxon>Bacteroidota</taxon>
        <taxon>Bacteroidia</taxon>
        <taxon>Bacteroidales</taxon>
        <taxon>Candidatus Cryptobacteroides</taxon>
    </lineage>
</organism>
<dbReference type="Pfam" id="PF12833">
    <property type="entry name" value="HTH_18"/>
    <property type="match status" value="1"/>
</dbReference>
<dbReference type="GO" id="GO:0043565">
    <property type="term" value="F:sequence-specific DNA binding"/>
    <property type="evidence" value="ECO:0007669"/>
    <property type="project" value="InterPro"/>
</dbReference>
<dbReference type="PANTHER" id="PTHR43547:SF2">
    <property type="entry name" value="HYBRID SIGNAL TRANSDUCTION HISTIDINE KINASE C"/>
    <property type="match status" value="1"/>
</dbReference>
<sequence length="1308" mass="146890">MSLLSAAAAVASVAEERQYIFRSIDVDDGLSQNSVMDIVQDRYGFVWFGTKDGLNRYDGVELRRFSPRNAIPGNEYVTVMQEDSSGRIWVGTNAGMCVYHSEYEREERFLQKTSAGDYIRRCVNALAVSPAGEIWSAVDGQGFFCYDPAEDVLSLSASDASGEMSYRDARSICFDARGRCYADIGDGNLYVSDDRLESAVPLFDEPVFKDRRINKLVIVSYSKLFVCTVQGLFCVSLSTGEMTEVDLGWDRFRHVHDIICMPDGDIWVGSDTGIVILGPSMKVRRYMLPDWGDIYSPEDIATYSFCLDREGGLWAGTYFAGAGYYPKDYTHIRRYYPKSYEDHFGQRVREIVPDPDGTLWVGTEDRGLVHFFPDSGDYVPIRHPAISDNIHGLCLDGDFLWIGTYDRSKGLVRYNIRTREIKPYPSAGVEIYSIEKTDDGTILLGTTSGLKKYDRGRDVFVADTSVTCFINDIYADSSGNLWIATNSDGVYLQDALSGEWRHFRYDESDVSTLAADMVLGIFEDSRSRIWLTTQGGGVCRWIPAENGFHRYLYDSEIPFSTVYRIEEDSKGVFWMTTNNGLVRYDEQGGSYMVYTTADGLLSNQFNYSSSCIDQSGKIWAGSIKGLMSFMPSAFIDDAYMPPVVFTGLSIYNRPVSIGSEDSPLEKSISVVDRLDLPASQSTFSISLSPMNFRSPRPIQLSYKLDGYDSEWYPVMDNTISYTRLAPGVYCLKIRGNNGTVPVKELEIRVHPPFYYSVWAFIIYAIIATAAVFYAVMRFRRKQRQDRDRMEQDKIRELYVAKFNFFTNIAHEIRTPLSLISGPAESLKRNLGRTDNPEVDEDLDMISRNTGRLMELINQLLDFRKAEQGSVVLNMAECDIPALVKNVWSGFSGAGRHRNIKMFLSLPERPFVAVVDREAMVKILSNLLSNALKYAGTYVRLELSVPDGADMFRIVMANDGKIIPTDMRESIFQPFVRYAGQESAAGTGIGLAIARSLVELHHGSLCMDTDDSVNRFICEIPLAYSADPRLEPVHTGDSTPSRDTAGLRPSAQGKSTVLVVEDNPEMLAFLSRQFSGPYNVTAAENGIAAKEKLEETDSIVDIVISDVMMPEMDGFELCRWIKDNLQTSHIPVILLTAKADIGSKITGLNYGADAYIEKPFPIAYLMTSVSSILENRERLRRHFAVSPFGKVTELARSQADEQFLATLQKFVTEHIENPDLTVNDMADAVCMSASNLFRKLKGMIDMAPVEYLQLERLKRAASLLREQKYTVAEVSLMSGFNSNTYFTTCFKKQFGVTPSVFMKNSKNTL</sequence>
<dbReference type="PROSITE" id="PS50109">
    <property type="entry name" value="HIS_KIN"/>
    <property type="match status" value="1"/>
</dbReference>
<dbReference type="CDD" id="cd00075">
    <property type="entry name" value="HATPase"/>
    <property type="match status" value="1"/>
</dbReference>
<dbReference type="Gene3D" id="3.40.50.2300">
    <property type="match status" value="1"/>
</dbReference>
<keyword evidence="6" id="KW-0804">Transcription</keyword>
<evidence type="ECO:0000256" key="7">
    <source>
        <dbReference type="PROSITE-ProRule" id="PRU00169"/>
    </source>
</evidence>
<dbReference type="InterPro" id="IPR011110">
    <property type="entry name" value="Reg_prop"/>
</dbReference>
<dbReference type="SMART" id="SM00388">
    <property type="entry name" value="HisKA"/>
    <property type="match status" value="1"/>
</dbReference>
<feature type="region of interest" description="Disordered" evidence="8">
    <location>
        <begin position="1028"/>
        <end position="1049"/>
    </location>
</feature>
<comment type="caution">
    <text evidence="13">The sequence shown here is derived from an EMBL/GenBank/DDBJ whole genome shotgun (WGS) entry which is preliminary data.</text>
</comment>
<dbReference type="SUPFAM" id="SSF52172">
    <property type="entry name" value="CheY-like"/>
    <property type="match status" value="1"/>
</dbReference>
<dbReference type="InterPro" id="IPR013783">
    <property type="entry name" value="Ig-like_fold"/>
</dbReference>
<protein>
    <recommendedName>
        <fullName evidence="2">histidine kinase</fullName>
        <ecNumber evidence="2">2.7.13.3</ecNumber>
    </recommendedName>
</protein>
<evidence type="ECO:0000313" key="13">
    <source>
        <dbReference type="EMBL" id="MBO8452751.1"/>
    </source>
</evidence>
<evidence type="ECO:0000259" key="12">
    <source>
        <dbReference type="PROSITE" id="PS50110"/>
    </source>
</evidence>
<dbReference type="InterPro" id="IPR011006">
    <property type="entry name" value="CheY-like_superfamily"/>
</dbReference>
<reference evidence="13" key="1">
    <citation type="submission" date="2020-10" db="EMBL/GenBank/DDBJ databases">
        <authorList>
            <person name="Gilroy R."/>
        </authorList>
    </citation>
    <scope>NUCLEOTIDE SEQUENCE</scope>
    <source>
        <strain evidence="13">B1-20833</strain>
    </source>
</reference>
<dbReference type="SUPFAM" id="SSF46689">
    <property type="entry name" value="Homeodomain-like"/>
    <property type="match status" value="1"/>
</dbReference>
<dbReference type="Gene3D" id="3.30.565.10">
    <property type="entry name" value="Histidine kinase-like ATPase, C-terminal domain"/>
    <property type="match status" value="1"/>
</dbReference>
<dbReference type="InterPro" id="IPR018060">
    <property type="entry name" value="HTH_AraC"/>
</dbReference>
<evidence type="ECO:0000256" key="3">
    <source>
        <dbReference type="ARBA" id="ARBA00022553"/>
    </source>
</evidence>
<dbReference type="Gene3D" id="1.10.10.60">
    <property type="entry name" value="Homeodomain-like"/>
    <property type="match status" value="2"/>
</dbReference>
<proteinExistence type="predicted"/>
<dbReference type="CDD" id="cd00082">
    <property type="entry name" value="HisKA"/>
    <property type="match status" value="1"/>
</dbReference>
<dbReference type="SUPFAM" id="SSF47384">
    <property type="entry name" value="Homodimeric domain of signal transducing histidine kinase"/>
    <property type="match status" value="1"/>
</dbReference>
<dbReference type="Pfam" id="PF07494">
    <property type="entry name" value="Reg_prop"/>
    <property type="match status" value="4"/>
</dbReference>
<dbReference type="InterPro" id="IPR004358">
    <property type="entry name" value="Sig_transdc_His_kin-like_C"/>
</dbReference>
<dbReference type="SMART" id="SM00448">
    <property type="entry name" value="REC"/>
    <property type="match status" value="1"/>
</dbReference>
<dbReference type="InterPro" id="IPR036097">
    <property type="entry name" value="HisK_dim/P_sf"/>
</dbReference>
<keyword evidence="3 7" id="KW-0597">Phosphoprotein</keyword>
<feature type="transmembrane region" description="Helical" evidence="9">
    <location>
        <begin position="753"/>
        <end position="776"/>
    </location>
</feature>
<comment type="catalytic activity">
    <reaction evidence="1">
        <text>ATP + protein L-histidine = ADP + protein N-phospho-L-histidine.</text>
        <dbReference type="EC" id="2.7.13.3"/>
    </reaction>
</comment>
<dbReference type="InterPro" id="IPR011123">
    <property type="entry name" value="Y_Y_Y"/>
</dbReference>
<dbReference type="FunFam" id="1.10.287.130:FF:000045">
    <property type="entry name" value="Two-component system sensor histidine kinase/response regulator"/>
    <property type="match status" value="1"/>
</dbReference>
<keyword evidence="9" id="KW-0812">Transmembrane</keyword>
<dbReference type="PRINTS" id="PR00344">
    <property type="entry name" value="BCTRLSENSOR"/>
</dbReference>
<dbReference type="PROSITE" id="PS01124">
    <property type="entry name" value="HTH_ARAC_FAMILY_2"/>
    <property type="match status" value="1"/>
</dbReference>